<comment type="caution">
    <text evidence="8">The sequence shown here is derived from an EMBL/GenBank/DDBJ whole genome shotgun (WGS) entry which is preliminary data.</text>
</comment>
<keyword evidence="2" id="KW-0378">Hydrolase</keyword>
<dbReference type="InterPro" id="IPR016130">
    <property type="entry name" value="Tyr_Pase_AS"/>
</dbReference>
<evidence type="ECO:0000256" key="2">
    <source>
        <dbReference type="ARBA" id="ARBA00022801"/>
    </source>
</evidence>
<dbReference type="CDD" id="cd14498">
    <property type="entry name" value="DSP"/>
    <property type="match status" value="1"/>
</dbReference>
<proteinExistence type="inferred from homology"/>
<dbReference type="InterPro" id="IPR036397">
    <property type="entry name" value="RNaseH_sf"/>
</dbReference>
<dbReference type="Proteomes" id="UP001150062">
    <property type="component" value="Unassembled WGS sequence"/>
</dbReference>
<evidence type="ECO:0000256" key="1">
    <source>
        <dbReference type="ARBA" id="ARBA00008601"/>
    </source>
</evidence>
<dbReference type="InterPro" id="IPR020422">
    <property type="entry name" value="TYR_PHOSPHATASE_DUAL_dom"/>
</dbReference>
<dbReference type="Gene3D" id="3.30.420.10">
    <property type="entry name" value="Ribonuclease H-like superfamily/Ribonuclease H"/>
    <property type="match status" value="1"/>
</dbReference>
<dbReference type="EMBL" id="JAOAOG010000205">
    <property type="protein sequence ID" value="KAJ6240410.1"/>
    <property type="molecule type" value="Genomic_DNA"/>
</dbReference>
<comment type="similarity">
    <text evidence="1">Belongs to the protein-tyrosine phosphatase family. Non-receptor class dual specificity subfamily.</text>
</comment>
<dbReference type="Gene3D" id="3.90.190.10">
    <property type="entry name" value="Protein tyrosine phosphatase superfamily"/>
    <property type="match status" value="1"/>
</dbReference>
<sequence>MFFGGIAYDWISTLIKCPKRVNAESYRKCLVSKCGLFTGMDNLHGKKNWLLMQDGAPAHTAKTTITYLEKKCNILQNWPANSPDLNPIENLWGIMSRRLNEIDIKTVKNLEKVVREFRILMGNAINQIEERIYLGNFSAANDLDLLQQNKITHIVNLCGQENVFPEEFDYLKIDIEDTFFELIIRFFPTINKYIFEFLEKEEGNLFVHCTQGVSRSATALIAFFMERDNSEPGPILEKLNQKRDVIDPNVSFRYQLSLWYECNFDLTGDTASHQIYQKKLQLYLTSKFIKTNLKLHFSDELIIEQVLGWLKIFENQKYKILTDQQIVTVQKIVEKQLSLHKLALIFKKQLNIVFKPKMGQQEIVKDRFYRSFYVPLKKLLKEF</sequence>
<evidence type="ECO:0000259" key="7">
    <source>
        <dbReference type="PROSITE" id="PS50056"/>
    </source>
</evidence>
<evidence type="ECO:0000313" key="8">
    <source>
        <dbReference type="EMBL" id="KAJ6240410.1"/>
    </source>
</evidence>
<feature type="domain" description="Tyrosine-protein phosphatase" evidence="6">
    <location>
        <begin position="123"/>
        <end position="265"/>
    </location>
</feature>
<organism evidence="8 9">
    <name type="scientific">Anaeramoeba flamelloides</name>
    <dbReference type="NCBI Taxonomy" id="1746091"/>
    <lineage>
        <taxon>Eukaryota</taxon>
        <taxon>Metamonada</taxon>
        <taxon>Anaeramoebidae</taxon>
        <taxon>Anaeramoeba</taxon>
    </lineage>
</organism>
<reference evidence="8" key="1">
    <citation type="submission" date="2022-08" db="EMBL/GenBank/DDBJ databases">
        <title>Novel sulfate-reducing endosymbionts in the free-living metamonad Anaeramoeba.</title>
        <authorList>
            <person name="Jerlstrom-Hultqvist J."/>
            <person name="Cepicka I."/>
            <person name="Gallot-Lavallee L."/>
            <person name="Salas-Leiva D."/>
            <person name="Curtis B.A."/>
            <person name="Zahonova K."/>
            <person name="Pipaliya S."/>
            <person name="Dacks J."/>
            <person name="Roger A.J."/>
        </authorList>
    </citation>
    <scope>NUCLEOTIDE SEQUENCE</scope>
    <source>
        <strain evidence="8">Schooner1</strain>
    </source>
</reference>
<evidence type="ECO:0000256" key="5">
    <source>
        <dbReference type="ARBA" id="ARBA00048336"/>
    </source>
</evidence>
<feature type="domain" description="Tyrosine specific protein phosphatases" evidence="7">
    <location>
        <begin position="184"/>
        <end position="243"/>
    </location>
</feature>
<evidence type="ECO:0000256" key="4">
    <source>
        <dbReference type="ARBA" id="ARBA00047761"/>
    </source>
</evidence>
<dbReference type="SUPFAM" id="SSF52799">
    <property type="entry name" value="(Phosphotyrosine protein) phosphatases II"/>
    <property type="match status" value="1"/>
</dbReference>
<dbReference type="PANTHER" id="PTHR45948:SF2">
    <property type="entry name" value="DUAL SPECIFICITY PROTEIN PHOSPHATASE"/>
    <property type="match status" value="1"/>
</dbReference>
<dbReference type="PANTHER" id="PTHR45948">
    <property type="entry name" value="DUAL SPECIFICITY PROTEIN PHOSPHATASE DDB_G0269404-RELATED"/>
    <property type="match status" value="1"/>
</dbReference>
<evidence type="ECO:0000313" key="9">
    <source>
        <dbReference type="Proteomes" id="UP001150062"/>
    </source>
</evidence>
<dbReference type="Pfam" id="PF00782">
    <property type="entry name" value="DSPc"/>
    <property type="match status" value="1"/>
</dbReference>
<dbReference type="InterPro" id="IPR000387">
    <property type="entry name" value="Tyr_Pase_dom"/>
</dbReference>
<comment type="catalytic activity">
    <reaction evidence="4">
        <text>O-phospho-L-seryl-[protein] + H2O = L-seryl-[protein] + phosphate</text>
        <dbReference type="Rhea" id="RHEA:20629"/>
        <dbReference type="Rhea" id="RHEA-COMP:9863"/>
        <dbReference type="Rhea" id="RHEA-COMP:11604"/>
        <dbReference type="ChEBI" id="CHEBI:15377"/>
        <dbReference type="ChEBI" id="CHEBI:29999"/>
        <dbReference type="ChEBI" id="CHEBI:43474"/>
        <dbReference type="ChEBI" id="CHEBI:83421"/>
        <dbReference type="EC" id="3.1.3.16"/>
    </reaction>
</comment>
<gene>
    <name evidence="8" type="ORF">M0813_24123</name>
</gene>
<dbReference type="InterPro" id="IPR038717">
    <property type="entry name" value="Tc1-like_DDE_dom"/>
</dbReference>
<keyword evidence="3" id="KW-0904">Protein phosphatase</keyword>
<accession>A0ABQ8Y700</accession>
<dbReference type="PROSITE" id="PS50056">
    <property type="entry name" value="TYR_PHOSPHATASE_2"/>
    <property type="match status" value="1"/>
</dbReference>
<name>A0ABQ8Y700_9EUKA</name>
<dbReference type="InterPro" id="IPR029021">
    <property type="entry name" value="Prot-tyrosine_phosphatase-like"/>
</dbReference>
<protein>
    <submittedName>
        <fullName evidence="8">Dual specificity protein phosphatase -related</fullName>
    </submittedName>
</protein>
<dbReference type="Pfam" id="PF13358">
    <property type="entry name" value="DDE_3"/>
    <property type="match status" value="1"/>
</dbReference>
<dbReference type="SMART" id="SM00195">
    <property type="entry name" value="DSPc"/>
    <property type="match status" value="1"/>
</dbReference>
<dbReference type="InterPro" id="IPR000340">
    <property type="entry name" value="Dual-sp_phosphatase_cat-dom"/>
</dbReference>
<dbReference type="PROSITE" id="PS00383">
    <property type="entry name" value="TYR_PHOSPHATASE_1"/>
    <property type="match status" value="1"/>
</dbReference>
<dbReference type="PROSITE" id="PS50054">
    <property type="entry name" value="TYR_PHOSPHATASE_DUAL"/>
    <property type="match status" value="1"/>
</dbReference>
<keyword evidence="9" id="KW-1185">Reference proteome</keyword>
<evidence type="ECO:0000259" key="6">
    <source>
        <dbReference type="PROSITE" id="PS50054"/>
    </source>
</evidence>
<comment type="catalytic activity">
    <reaction evidence="5">
        <text>O-phospho-L-threonyl-[protein] + H2O = L-threonyl-[protein] + phosphate</text>
        <dbReference type="Rhea" id="RHEA:47004"/>
        <dbReference type="Rhea" id="RHEA-COMP:11060"/>
        <dbReference type="Rhea" id="RHEA-COMP:11605"/>
        <dbReference type="ChEBI" id="CHEBI:15377"/>
        <dbReference type="ChEBI" id="CHEBI:30013"/>
        <dbReference type="ChEBI" id="CHEBI:43474"/>
        <dbReference type="ChEBI" id="CHEBI:61977"/>
        <dbReference type="EC" id="3.1.3.16"/>
    </reaction>
</comment>
<evidence type="ECO:0000256" key="3">
    <source>
        <dbReference type="ARBA" id="ARBA00022912"/>
    </source>
</evidence>